<evidence type="ECO:0000256" key="8">
    <source>
        <dbReference type="SAM" id="Phobius"/>
    </source>
</evidence>
<evidence type="ECO:0000256" key="5">
    <source>
        <dbReference type="ARBA" id="ARBA00022692"/>
    </source>
</evidence>
<keyword evidence="4" id="KW-1003">Cell membrane</keyword>
<evidence type="ECO:0000256" key="4">
    <source>
        <dbReference type="ARBA" id="ARBA00022475"/>
    </source>
</evidence>
<feature type="transmembrane region" description="Helical" evidence="8">
    <location>
        <begin position="215"/>
        <end position="233"/>
    </location>
</feature>
<evidence type="ECO:0000256" key="2">
    <source>
        <dbReference type="ARBA" id="ARBA00010145"/>
    </source>
</evidence>
<gene>
    <name evidence="9" type="ORF">I4641_16910</name>
</gene>
<dbReference type="RefSeq" id="WP_229641756.1">
    <property type="nucleotide sequence ID" value="NZ_JADWDC010000050.1"/>
</dbReference>
<accession>A0A964BS10</accession>
<reference evidence="9" key="1">
    <citation type="journal article" date="2021" name="Antonie Van Leeuwenhoek">
        <title>Draft genome and description of Waterburya agarophytonicola gen. nov. sp. nov. (Pleurocapsales, Cyanobacteria): a seaweed symbiont.</title>
        <authorList>
            <person name="Bonthond G."/>
            <person name="Shalygin S."/>
            <person name="Bayer T."/>
            <person name="Weinberger F."/>
        </authorList>
    </citation>
    <scope>NUCLEOTIDE SEQUENCE</scope>
    <source>
        <strain evidence="9">KI4</strain>
    </source>
</reference>
<name>A0A964BS10_9CYAN</name>
<dbReference type="EMBL" id="JADWDC010000050">
    <property type="protein sequence ID" value="MCC0178653.1"/>
    <property type="molecule type" value="Genomic_DNA"/>
</dbReference>
<sequence>MTTLLPAVLPVGLIIAIGFIVGRTLPLERSTLSQLALYILSPALVVDSLYRTKLSWASSSKLLLGFALTSAIIYGTVWLTSKIFKLATPLSRGITAIVMFPNNGNMGLPVATFALGAAGLDRAIIYMLGSSFLMFCFGPAIIRGKGIFQGLSLTFKLPLIWAILLGIGLRLFRLELPWELDKGIQQLGAAAIPIALIVLGIQLSQTRFQPKLNEFFVAIARLAIAPTIAYFIGRLLQLEILDLQVLVLQSAMPTAVNSFIIVSEFGGDKDLVARAIVTSTLMSFVTLPIVLWLII</sequence>
<evidence type="ECO:0000256" key="6">
    <source>
        <dbReference type="ARBA" id="ARBA00022989"/>
    </source>
</evidence>
<dbReference type="Gene3D" id="1.20.1530.20">
    <property type="match status" value="1"/>
</dbReference>
<feature type="transmembrane region" description="Helical" evidence="8">
    <location>
        <begin position="31"/>
        <end position="50"/>
    </location>
</feature>
<feature type="transmembrane region" description="Helical" evidence="8">
    <location>
        <begin position="184"/>
        <end position="203"/>
    </location>
</feature>
<dbReference type="PANTHER" id="PTHR36838:SF1">
    <property type="entry name" value="SLR1864 PROTEIN"/>
    <property type="match status" value="1"/>
</dbReference>
<dbReference type="GO" id="GO:0055085">
    <property type="term" value="P:transmembrane transport"/>
    <property type="evidence" value="ECO:0007669"/>
    <property type="project" value="InterPro"/>
</dbReference>
<feature type="transmembrane region" description="Helical" evidence="8">
    <location>
        <begin position="7"/>
        <end position="25"/>
    </location>
</feature>
<dbReference type="Proteomes" id="UP000729733">
    <property type="component" value="Unassembled WGS sequence"/>
</dbReference>
<evidence type="ECO:0000256" key="1">
    <source>
        <dbReference type="ARBA" id="ARBA00004651"/>
    </source>
</evidence>
<feature type="transmembrane region" description="Helical" evidence="8">
    <location>
        <begin position="245"/>
        <end position="263"/>
    </location>
</feature>
<organism evidence="9 10">
    <name type="scientific">Waterburya agarophytonicola KI4</name>
    <dbReference type="NCBI Taxonomy" id="2874699"/>
    <lineage>
        <taxon>Bacteria</taxon>
        <taxon>Bacillati</taxon>
        <taxon>Cyanobacteriota</taxon>
        <taxon>Cyanophyceae</taxon>
        <taxon>Pleurocapsales</taxon>
        <taxon>Hyellaceae</taxon>
        <taxon>Waterburya</taxon>
        <taxon>Waterburya agarophytonicola</taxon>
    </lineage>
</organism>
<dbReference type="InterPro" id="IPR038770">
    <property type="entry name" value="Na+/solute_symporter_sf"/>
</dbReference>
<keyword evidence="7 8" id="KW-0472">Membrane</keyword>
<keyword evidence="10" id="KW-1185">Reference proteome</keyword>
<dbReference type="Pfam" id="PF03547">
    <property type="entry name" value="Mem_trans"/>
    <property type="match status" value="2"/>
</dbReference>
<evidence type="ECO:0000256" key="7">
    <source>
        <dbReference type="ARBA" id="ARBA00023136"/>
    </source>
</evidence>
<comment type="caution">
    <text evidence="9">The sequence shown here is derived from an EMBL/GenBank/DDBJ whole genome shotgun (WGS) entry which is preliminary data.</text>
</comment>
<evidence type="ECO:0000313" key="9">
    <source>
        <dbReference type="EMBL" id="MCC0178653.1"/>
    </source>
</evidence>
<keyword evidence="3" id="KW-0813">Transport</keyword>
<comment type="subcellular location">
    <subcellularLocation>
        <location evidence="1">Cell membrane</location>
        <topology evidence="1">Multi-pass membrane protein</topology>
    </subcellularLocation>
</comment>
<feature type="transmembrane region" description="Helical" evidence="8">
    <location>
        <begin position="123"/>
        <end position="142"/>
    </location>
</feature>
<proteinExistence type="inferred from homology"/>
<feature type="transmembrane region" description="Helical" evidence="8">
    <location>
        <begin position="275"/>
        <end position="294"/>
    </location>
</feature>
<evidence type="ECO:0000256" key="3">
    <source>
        <dbReference type="ARBA" id="ARBA00022448"/>
    </source>
</evidence>
<dbReference type="GO" id="GO:0005886">
    <property type="term" value="C:plasma membrane"/>
    <property type="evidence" value="ECO:0007669"/>
    <property type="project" value="UniProtKB-SubCell"/>
</dbReference>
<keyword evidence="5 8" id="KW-0812">Transmembrane</keyword>
<dbReference type="InterPro" id="IPR004776">
    <property type="entry name" value="Mem_transp_PIN-like"/>
</dbReference>
<dbReference type="PANTHER" id="PTHR36838">
    <property type="entry name" value="AUXIN EFFLUX CARRIER FAMILY PROTEIN"/>
    <property type="match status" value="1"/>
</dbReference>
<feature type="transmembrane region" description="Helical" evidence="8">
    <location>
        <begin position="62"/>
        <end position="81"/>
    </location>
</feature>
<protein>
    <submittedName>
        <fullName evidence="9">AEC family transporter</fullName>
    </submittedName>
</protein>
<evidence type="ECO:0000313" key="10">
    <source>
        <dbReference type="Proteomes" id="UP000729733"/>
    </source>
</evidence>
<keyword evidence="6 8" id="KW-1133">Transmembrane helix</keyword>
<comment type="similarity">
    <text evidence="2">Belongs to the auxin efflux carrier (TC 2.A.69) family.</text>
</comment>
<dbReference type="AlphaFoldDB" id="A0A964BS10"/>
<feature type="transmembrane region" description="Helical" evidence="8">
    <location>
        <begin position="154"/>
        <end position="172"/>
    </location>
</feature>